<keyword evidence="2" id="KW-1185">Reference proteome</keyword>
<accession>A0A0P1E311</accession>
<dbReference type="EMBL" id="CYPS01000016">
    <property type="protein sequence ID" value="CUH42223.1"/>
    <property type="molecule type" value="Genomic_DNA"/>
</dbReference>
<evidence type="ECO:0000313" key="2">
    <source>
        <dbReference type="Proteomes" id="UP000050786"/>
    </source>
</evidence>
<dbReference type="AlphaFoldDB" id="A0A0P1E311"/>
<name>A0A0P1E311_9RHOB</name>
<reference evidence="2" key="1">
    <citation type="submission" date="2015-09" db="EMBL/GenBank/DDBJ databases">
        <authorList>
            <person name="Rodrigo-Torres L."/>
            <person name="Arahal D.R."/>
        </authorList>
    </citation>
    <scope>NUCLEOTIDE SEQUENCE [LARGE SCALE GENOMIC DNA]</scope>
    <source>
        <strain evidence="2">CECT 4293</strain>
    </source>
</reference>
<gene>
    <name evidence="1" type="ORF">RUM4293_01110</name>
</gene>
<evidence type="ECO:0000313" key="1">
    <source>
        <dbReference type="EMBL" id="CUH42223.1"/>
    </source>
</evidence>
<dbReference type="Proteomes" id="UP000050786">
    <property type="component" value="Unassembled WGS sequence"/>
</dbReference>
<organism evidence="1 2">
    <name type="scientific">Ruegeria atlantica</name>
    <dbReference type="NCBI Taxonomy" id="81569"/>
    <lineage>
        <taxon>Bacteria</taxon>
        <taxon>Pseudomonadati</taxon>
        <taxon>Pseudomonadota</taxon>
        <taxon>Alphaproteobacteria</taxon>
        <taxon>Rhodobacterales</taxon>
        <taxon>Roseobacteraceae</taxon>
        <taxon>Ruegeria</taxon>
    </lineage>
</organism>
<proteinExistence type="predicted"/>
<sequence length="102" mass="11465">MNVCWDLDRNHFTQSWAIADLAFSKACRSHGRHGFNRANQLHKIGDVVRAEVEDWAAAWLKKEVRVRVPGLHSMRHDMACAADDLAHLAAVDCRTGRLMGTA</sequence>
<protein>
    <submittedName>
        <fullName evidence="1">Uncharacterized protein</fullName>
    </submittedName>
</protein>